<dbReference type="Pfam" id="PF00005">
    <property type="entry name" value="ABC_tran"/>
    <property type="match status" value="1"/>
</dbReference>
<dbReference type="SMART" id="SM00382">
    <property type="entry name" value="AAA"/>
    <property type="match status" value="1"/>
</dbReference>
<organism evidence="4 5">
    <name type="scientific">Evansella tamaricis</name>
    <dbReference type="NCBI Taxonomy" id="2069301"/>
    <lineage>
        <taxon>Bacteria</taxon>
        <taxon>Bacillati</taxon>
        <taxon>Bacillota</taxon>
        <taxon>Bacilli</taxon>
        <taxon>Bacillales</taxon>
        <taxon>Bacillaceae</taxon>
        <taxon>Evansella</taxon>
    </lineage>
</organism>
<sequence length="233" mass="26167">MIKVKQLDYSYHIGKKGNQTSIPVIKKVSFEVKKGEIVAIVGRSGSGKSTLLNLLSGYISPDSGTIEIFEQNTDGYTEKEWAKFRLDHFGFIFQSYELIPSLTAFENIELPLILKGMKRGERQQSVEAMLKRIGLDQHGFHYPNELSGGQQQRVSIGRALITNPTIILADEPTGSLDSETEQGILDLLQELNEKEGITFLMITHDMEVAKVADRTLALHDGEMEERGVYYETK</sequence>
<dbReference type="RefSeq" id="WP_217069684.1">
    <property type="nucleotide sequence ID" value="NZ_JAHQCS010000186.1"/>
</dbReference>
<keyword evidence="4" id="KW-0547">Nucleotide-binding</keyword>
<reference evidence="4 5" key="1">
    <citation type="submission" date="2021-06" db="EMBL/GenBank/DDBJ databases">
        <title>Bacillus sp. RD4P76, an endophyte from a halophyte.</title>
        <authorList>
            <person name="Sun J.-Q."/>
        </authorList>
    </citation>
    <scope>NUCLEOTIDE SEQUENCE [LARGE SCALE GENOMIC DNA]</scope>
    <source>
        <strain evidence="4 5">CGMCC 1.15917</strain>
    </source>
</reference>
<protein>
    <submittedName>
        <fullName evidence="4">ABC transporter ATP-binding protein</fullName>
    </submittedName>
</protein>
<evidence type="ECO:0000259" key="3">
    <source>
        <dbReference type="PROSITE" id="PS50893"/>
    </source>
</evidence>
<dbReference type="PANTHER" id="PTHR42798:SF7">
    <property type="entry name" value="ALPHA-D-RIBOSE 1-METHYLPHOSPHONATE 5-TRIPHOSPHATE SYNTHASE SUBUNIT PHNL"/>
    <property type="match status" value="1"/>
</dbReference>
<dbReference type="CDD" id="cd03255">
    <property type="entry name" value="ABC_MJ0796_LolCDE_FtsE"/>
    <property type="match status" value="1"/>
</dbReference>
<evidence type="ECO:0000256" key="1">
    <source>
        <dbReference type="ARBA" id="ARBA00005417"/>
    </source>
</evidence>
<evidence type="ECO:0000256" key="2">
    <source>
        <dbReference type="ARBA" id="ARBA00022448"/>
    </source>
</evidence>
<name>A0ABS6JNT3_9BACI</name>
<dbReference type="PANTHER" id="PTHR42798">
    <property type="entry name" value="LIPOPROTEIN-RELEASING SYSTEM ATP-BINDING PROTEIN LOLD"/>
    <property type="match status" value="1"/>
</dbReference>
<dbReference type="PROSITE" id="PS50893">
    <property type="entry name" value="ABC_TRANSPORTER_2"/>
    <property type="match status" value="1"/>
</dbReference>
<dbReference type="InterPro" id="IPR003439">
    <property type="entry name" value="ABC_transporter-like_ATP-bd"/>
</dbReference>
<comment type="caution">
    <text evidence="4">The sequence shown here is derived from an EMBL/GenBank/DDBJ whole genome shotgun (WGS) entry which is preliminary data.</text>
</comment>
<dbReference type="Proteomes" id="UP000784880">
    <property type="component" value="Unassembled WGS sequence"/>
</dbReference>
<dbReference type="EMBL" id="JAHQCS010000186">
    <property type="protein sequence ID" value="MBU9714864.1"/>
    <property type="molecule type" value="Genomic_DNA"/>
</dbReference>
<accession>A0ABS6JNT3</accession>
<dbReference type="GO" id="GO:0005524">
    <property type="term" value="F:ATP binding"/>
    <property type="evidence" value="ECO:0007669"/>
    <property type="project" value="UniProtKB-KW"/>
</dbReference>
<keyword evidence="4" id="KW-0067">ATP-binding</keyword>
<comment type="similarity">
    <text evidence="1">Belongs to the ABC transporter superfamily.</text>
</comment>
<dbReference type="InterPro" id="IPR017871">
    <property type="entry name" value="ABC_transporter-like_CS"/>
</dbReference>
<dbReference type="PROSITE" id="PS00211">
    <property type="entry name" value="ABC_TRANSPORTER_1"/>
    <property type="match status" value="1"/>
</dbReference>
<proteinExistence type="inferred from homology"/>
<dbReference type="InterPro" id="IPR003593">
    <property type="entry name" value="AAA+_ATPase"/>
</dbReference>
<evidence type="ECO:0000313" key="5">
    <source>
        <dbReference type="Proteomes" id="UP000784880"/>
    </source>
</evidence>
<feature type="domain" description="ABC transporter" evidence="3">
    <location>
        <begin position="2"/>
        <end position="233"/>
    </location>
</feature>
<keyword evidence="5" id="KW-1185">Reference proteome</keyword>
<keyword evidence="2" id="KW-0813">Transport</keyword>
<gene>
    <name evidence="4" type="ORF">KS419_24265</name>
</gene>
<dbReference type="InterPro" id="IPR017911">
    <property type="entry name" value="MacB-like_ATP-bd"/>
</dbReference>
<evidence type="ECO:0000313" key="4">
    <source>
        <dbReference type="EMBL" id="MBU9714864.1"/>
    </source>
</evidence>